<evidence type="ECO:0000256" key="1">
    <source>
        <dbReference type="ARBA" id="ARBA00006420"/>
    </source>
</evidence>
<dbReference type="Pfam" id="PF01106">
    <property type="entry name" value="NifU"/>
    <property type="match status" value="1"/>
</dbReference>
<organism evidence="3 4">
    <name type="scientific">Candidatus Kuenenbacteria bacterium CG10_big_fil_rev_8_21_14_0_10_36_11</name>
    <dbReference type="NCBI Taxonomy" id="1974618"/>
    <lineage>
        <taxon>Bacteria</taxon>
        <taxon>Candidatus Kueneniibacteriota</taxon>
    </lineage>
</organism>
<dbReference type="InterPro" id="IPR001075">
    <property type="entry name" value="NIF_FeS_clus_asmbl_NifU_C"/>
</dbReference>
<evidence type="ECO:0000313" key="3">
    <source>
        <dbReference type="EMBL" id="PIT89697.1"/>
    </source>
</evidence>
<feature type="domain" description="NIF system FeS cluster assembly NifU C-terminal" evidence="2">
    <location>
        <begin position="7"/>
        <end position="71"/>
    </location>
</feature>
<dbReference type="GO" id="GO:0051536">
    <property type="term" value="F:iron-sulfur cluster binding"/>
    <property type="evidence" value="ECO:0007669"/>
    <property type="project" value="InterPro"/>
</dbReference>
<protein>
    <recommendedName>
        <fullName evidence="2">NIF system FeS cluster assembly NifU C-terminal domain-containing protein</fullName>
    </recommendedName>
</protein>
<proteinExistence type="inferred from homology"/>
<dbReference type="PANTHER" id="PTHR11178:SF1">
    <property type="entry name" value="NFU1 IRON-SULFUR CLUSTER SCAFFOLD HOMOLOG, MITOCHONDRIAL"/>
    <property type="match status" value="1"/>
</dbReference>
<dbReference type="EMBL" id="PFBP01000040">
    <property type="protein sequence ID" value="PIT89697.1"/>
    <property type="molecule type" value="Genomic_DNA"/>
</dbReference>
<comment type="similarity">
    <text evidence="1">Belongs to the NifU family.</text>
</comment>
<reference evidence="4" key="1">
    <citation type="submission" date="2017-09" db="EMBL/GenBank/DDBJ databases">
        <title>Depth-based differentiation of microbial function through sediment-hosted aquifers and enrichment of novel symbionts in the deep terrestrial subsurface.</title>
        <authorList>
            <person name="Probst A.J."/>
            <person name="Ladd B."/>
            <person name="Jarett J.K."/>
            <person name="Geller-Mcgrath D.E."/>
            <person name="Sieber C.M.K."/>
            <person name="Emerson J.B."/>
            <person name="Anantharaman K."/>
            <person name="Thomas B.C."/>
            <person name="Malmstrom R."/>
            <person name="Stieglmeier M."/>
            <person name="Klingl A."/>
            <person name="Woyke T."/>
            <person name="Ryan C.M."/>
            <person name="Banfield J.F."/>
        </authorList>
    </citation>
    <scope>NUCLEOTIDE SEQUENCE [LARGE SCALE GENOMIC DNA]</scope>
</reference>
<dbReference type="Gene3D" id="3.30.300.130">
    <property type="entry name" value="Fe-S cluster assembly (FSCA)"/>
    <property type="match status" value="1"/>
</dbReference>
<name>A0A2M6WAA6_9BACT</name>
<dbReference type="GO" id="GO:0016226">
    <property type="term" value="P:iron-sulfur cluster assembly"/>
    <property type="evidence" value="ECO:0007669"/>
    <property type="project" value="InterPro"/>
</dbReference>
<sequence>MIDKIKNELSLIRPHLQMDGGDVEFIDFDPATGILKLHLQGACQGCPMSQITLQDGIGRAIKEKVGEVKEVMTI</sequence>
<gene>
    <name evidence="3" type="ORF">COU23_02575</name>
</gene>
<dbReference type="Proteomes" id="UP000231464">
    <property type="component" value="Unassembled WGS sequence"/>
</dbReference>
<dbReference type="GO" id="GO:0005506">
    <property type="term" value="F:iron ion binding"/>
    <property type="evidence" value="ECO:0007669"/>
    <property type="project" value="InterPro"/>
</dbReference>
<dbReference type="SUPFAM" id="SSF117916">
    <property type="entry name" value="Fe-S cluster assembly (FSCA) domain-like"/>
    <property type="match status" value="1"/>
</dbReference>
<accession>A0A2M6WAA6</accession>
<dbReference type="InterPro" id="IPR034904">
    <property type="entry name" value="FSCA_dom_sf"/>
</dbReference>
<dbReference type="AlphaFoldDB" id="A0A2M6WAA6"/>
<evidence type="ECO:0000259" key="2">
    <source>
        <dbReference type="Pfam" id="PF01106"/>
    </source>
</evidence>
<dbReference type="PANTHER" id="PTHR11178">
    <property type="entry name" value="IRON-SULFUR CLUSTER SCAFFOLD PROTEIN NFU-RELATED"/>
    <property type="match status" value="1"/>
</dbReference>
<evidence type="ECO:0000313" key="4">
    <source>
        <dbReference type="Proteomes" id="UP000231464"/>
    </source>
</evidence>
<comment type="caution">
    <text evidence="3">The sequence shown here is derived from an EMBL/GenBank/DDBJ whole genome shotgun (WGS) entry which is preliminary data.</text>
</comment>